<dbReference type="STRING" id="576137.A0A1L7X0C9"/>
<keyword evidence="3" id="KW-1185">Reference proteome</keyword>
<dbReference type="PANTHER" id="PTHR34154">
    <property type="entry name" value="ALKALI-SENSITIVE LINKAGE PROTEIN 1"/>
    <property type="match status" value="1"/>
</dbReference>
<accession>A0A1L7X0C9</accession>
<dbReference type="AlphaFoldDB" id="A0A1L7X0C9"/>
<dbReference type="Proteomes" id="UP000184330">
    <property type="component" value="Unassembled WGS sequence"/>
</dbReference>
<dbReference type="InterPro" id="IPR024655">
    <property type="entry name" value="Asl1_glyco_hydro_catalytic"/>
</dbReference>
<dbReference type="InterPro" id="IPR017853">
    <property type="entry name" value="GH"/>
</dbReference>
<dbReference type="GO" id="GO:0071966">
    <property type="term" value="P:fungal-type cell wall polysaccharide metabolic process"/>
    <property type="evidence" value="ECO:0007669"/>
    <property type="project" value="TreeGrafter"/>
</dbReference>
<organism evidence="2 3">
    <name type="scientific">Phialocephala subalpina</name>
    <dbReference type="NCBI Taxonomy" id="576137"/>
    <lineage>
        <taxon>Eukaryota</taxon>
        <taxon>Fungi</taxon>
        <taxon>Dikarya</taxon>
        <taxon>Ascomycota</taxon>
        <taxon>Pezizomycotina</taxon>
        <taxon>Leotiomycetes</taxon>
        <taxon>Helotiales</taxon>
        <taxon>Mollisiaceae</taxon>
        <taxon>Phialocephala</taxon>
        <taxon>Phialocephala fortinii species complex</taxon>
    </lineage>
</organism>
<dbReference type="Pfam" id="PF11790">
    <property type="entry name" value="Glyco_hydro_cc"/>
    <property type="match status" value="1"/>
</dbReference>
<dbReference type="Gene3D" id="3.20.20.80">
    <property type="entry name" value="Glycosidases"/>
    <property type="match status" value="1"/>
</dbReference>
<evidence type="ECO:0000313" key="2">
    <source>
        <dbReference type="EMBL" id="CZR58470.1"/>
    </source>
</evidence>
<reference evidence="2 3" key="1">
    <citation type="submission" date="2016-03" db="EMBL/GenBank/DDBJ databases">
        <authorList>
            <person name="Ploux O."/>
        </authorList>
    </citation>
    <scope>NUCLEOTIDE SEQUENCE [LARGE SCALE GENOMIC DNA]</scope>
    <source>
        <strain evidence="2 3">UAMH 11012</strain>
    </source>
</reference>
<gene>
    <name evidence="2" type="ORF">PAC_08362</name>
</gene>
<dbReference type="EMBL" id="FJOG01000012">
    <property type="protein sequence ID" value="CZR58470.1"/>
    <property type="molecule type" value="Genomic_DNA"/>
</dbReference>
<name>A0A1L7X0C9_9HELO</name>
<dbReference type="OrthoDB" id="43654at2759"/>
<evidence type="ECO:0000313" key="3">
    <source>
        <dbReference type="Proteomes" id="UP000184330"/>
    </source>
</evidence>
<dbReference type="InterPro" id="IPR053183">
    <property type="entry name" value="ASL1"/>
</dbReference>
<proteinExistence type="predicted"/>
<protein>
    <recommendedName>
        <fullName evidence="1">Asl1-like glycosyl hydrolase catalytic domain-containing protein</fullName>
    </recommendedName>
</protein>
<evidence type="ECO:0000259" key="1">
    <source>
        <dbReference type="Pfam" id="PF11790"/>
    </source>
</evidence>
<feature type="domain" description="Asl1-like glycosyl hydrolase catalytic" evidence="1">
    <location>
        <begin position="25"/>
        <end position="236"/>
    </location>
</feature>
<sequence>MVIQKRCLAWDWTNTKDCPQMMDQVKFDGPISAVSNWNTWYPTELRDRAPFRPMVRLQAQLSGDDWNNIWNSDQPIIHYFNEPERASITPQQACDWWYEKMVPLRNEKGKKLVSPSCASDPAGQAWIADFLQRVSGAPPDFLGLHYYGTDGNAAIAFIEDMHHRHPNMPIIVSEIASTHRNYADVLGFTCQLCNWMDEKDWVFEYAFFGCMRAPADDFVSPAAQLMNPDGSFKDLMWKHYAVEKG</sequence>
<dbReference type="PANTHER" id="PTHR34154:SF3">
    <property type="entry name" value="ALKALI-SENSITIVE LINKAGE PROTEIN 1"/>
    <property type="match status" value="1"/>
</dbReference>
<dbReference type="GO" id="GO:0009277">
    <property type="term" value="C:fungal-type cell wall"/>
    <property type="evidence" value="ECO:0007669"/>
    <property type="project" value="TreeGrafter"/>
</dbReference>
<dbReference type="SUPFAM" id="SSF51445">
    <property type="entry name" value="(Trans)glycosidases"/>
    <property type="match status" value="1"/>
</dbReference>